<proteinExistence type="inferred from homology"/>
<dbReference type="InterPro" id="IPR019405">
    <property type="entry name" value="Lactonase_7-beta_prop"/>
</dbReference>
<dbReference type="Pfam" id="PF10282">
    <property type="entry name" value="Lactonase"/>
    <property type="match status" value="1"/>
</dbReference>
<evidence type="ECO:0000256" key="1">
    <source>
        <dbReference type="ARBA" id="ARBA00005564"/>
    </source>
</evidence>
<dbReference type="Gene3D" id="2.130.10.10">
    <property type="entry name" value="YVTN repeat-like/Quinoprotein amine dehydrogenase"/>
    <property type="match status" value="1"/>
</dbReference>
<dbReference type="AlphaFoldDB" id="A0A0C1Z8E0"/>
<dbReference type="PANTHER" id="PTHR30344">
    <property type="entry name" value="6-PHOSPHOGLUCONOLACTONASE-RELATED"/>
    <property type="match status" value="1"/>
</dbReference>
<evidence type="ECO:0000256" key="2">
    <source>
        <dbReference type="ARBA" id="ARBA00022526"/>
    </source>
</evidence>
<comment type="similarity">
    <text evidence="1">Belongs to the cycloisomerase 2 family.</text>
</comment>
<dbReference type="InterPro" id="IPR050282">
    <property type="entry name" value="Cycloisomerase_2"/>
</dbReference>
<evidence type="ECO:0000313" key="4">
    <source>
        <dbReference type="Proteomes" id="UP000031586"/>
    </source>
</evidence>
<organism evidence="3 4">
    <name type="scientific">Vibrio owensii CAIM 1854 = LMG 25443</name>
    <dbReference type="NCBI Taxonomy" id="1229493"/>
    <lineage>
        <taxon>Bacteria</taxon>
        <taxon>Pseudomonadati</taxon>
        <taxon>Pseudomonadota</taxon>
        <taxon>Gammaproteobacteria</taxon>
        <taxon>Vibrionales</taxon>
        <taxon>Vibrionaceae</taxon>
        <taxon>Vibrio</taxon>
    </lineage>
</organism>
<dbReference type="PATRIC" id="fig|1229493.5.peg.2115"/>
<dbReference type="PANTHER" id="PTHR30344:SF1">
    <property type="entry name" value="6-PHOSPHOGLUCONOLACTONASE"/>
    <property type="match status" value="1"/>
</dbReference>
<name>A0A0C1Z8E0_9VIBR</name>
<evidence type="ECO:0000313" key="3">
    <source>
        <dbReference type="EMBL" id="KIF52419.1"/>
    </source>
</evidence>
<dbReference type="InterPro" id="IPR015943">
    <property type="entry name" value="WD40/YVTN_repeat-like_dom_sf"/>
</dbReference>
<dbReference type="GO" id="GO:0006006">
    <property type="term" value="P:glucose metabolic process"/>
    <property type="evidence" value="ECO:0007669"/>
    <property type="project" value="UniProtKB-KW"/>
</dbReference>
<sequence>MIVNGHLHFYVGTYTDSPSQSQGIACVSLDTATGALTLINELVPDAVKTIRNPSYLALKGEGLYTFNEVERLAGAELIFAEKTDNYALPIEGDYPCHIDIKEPLLAVANYGSGNVSVYQLDEQGKPLKSIAELYVEGNGPNIDRQTSPHAHQVTFLEHSAQLAVVDLGTDSVHFYDYGNDGETVKFPLSQSVAMPAGSGPRHLIFNRDESVAYVVCELSETLVVLRKQNGQWNLTQQVKLLADEENKEAASAIRLSADERFVYVSCRAQNLISTFDVTSNTPVQIAASDCGGAFPRDFVLSHDGQWMLVANQHSHNVASFHRNPETGAITPTGYSCDIGAPVCLVEKS</sequence>
<dbReference type="SUPFAM" id="SSF51004">
    <property type="entry name" value="C-terminal (heme d1) domain of cytochrome cd1-nitrite reductase"/>
    <property type="match status" value="1"/>
</dbReference>
<protein>
    <submittedName>
        <fullName evidence="3">6-phosphogluconolactonase</fullName>
    </submittedName>
</protein>
<dbReference type="GO" id="GO:0017057">
    <property type="term" value="F:6-phosphogluconolactonase activity"/>
    <property type="evidence" value="ECO:0007669"/>
    <property type="project" value="TreeGrafter"/>
</dbReference>
<dbReference type="EMBL" id="JPRD01000023">
    <property type="protein sequence ID" value="KIF52419.1"/>
    <property type="molecule type" value="Genomic_DNA"/>
</dbReference>
<dbReference type="RefSeq" id="WP_020194763.1">
    <property type="nucleotide sequence ID" value="NZ_BAOH01000007.1"/>
</dbReference>
<gene>
    <name evidence="3" type="ORF">H735_14855</name>
</gene>
<dbReference type="Proteomes" id="UP000031586">
    <property type="component" value="Unassembled WGS sequence"/>
</dbReference>
<comment type="caution">
    <text evidence="3">The sequence shown here is derived from an EMBL/GenBank/DDBJ whole genome shotgun (WGS) entry which is preliminary data.</text>
</comment>
<keyword evidence="2" id="KW-0119">Carbohydrate metabolism</keyword>
<accession>A0A0C1Z8E0</accession>
<reference evidence="3 4" key="1">
    <citation type="submission" date="2014-07" db="EMBL/GenBank/DDBJ databases">
        <title>Unique and conserved regions in Vibrio harveyi and related species in comparison with the shrimp pathogen Vibrio harveyi CAIM 1792.</title>
        <authorList>
            <person name="Espinoza-Valles I."/>
            <person name="Vora G."/>
            <person name="Leekitcharoenphon P."/>
            <person name="Ussery D."/>
            <person name="Hoj L."/>
            <person name="Gomez-Gil B."/>
        </authorList>
    </citation>
    <scope>NUCLEOTIDE SEQUENCE [LARGE SCALE GENOMIC DNA]</scope>
    <source>
        <strain evidence="4">CAIM 1854 / LMG 25443</strain>
    </source>
</reference>
<dbReference type="InterPro" id="IPR011048">
    <property type="entry name" value="Haem_d1_sf"/>
</dbReference>
<keyword evidence="2" id="KW-0313">Glucose metabolism</keyword>